<proteinExistence type="predicted"/>
<name>A0ACC6PHJ1_9BACL</name>
<gene>
    <name evidence="1" type="ORF">WKI47_21295</name>
</gene>
<dbReference type="EMBL" id="JBBKAR010000056">
    <property type="protein sequence ID" value="MEJ8306450.1"/>
    <property type="molecule type" value="Genomic_DNA"/>
</dbReference>
<protein>
    <submittedName>
        <fullName evidence="1">Uncharacterized protein</fullName>
    </submittedName>
</protein>
<evidence type="ECO:0000313" key="2">
    <source>
        <dbReference type="Proteomes" id="UP001380953"/>
    </source>
</evidence>
<accession>A0ACC6PHJ1</accession>
<organism evidence="1 2">
    <name type="scientific">Saccharibacillus sacchari</name>
    <dbReference type="NCBI Taxonomy" id="456493"/>
    <lineage>
        <taxon>Bacteria</taxon>
        <taxon>Bacillati</taxon>
        <taxon>Bacillota</taxon>
        <taxon>Bacilli</taxon>
        <taxon>Bacillales</taxon>
        <taxon>Paenibacillaceae</taxon>
        <taxon>Saccharibacillus</taxon>
    </lineage>
</organism>
<sequence>MATTSGSAQHILIQPLTLQQIHAIQENNRIAAVLPVSLEDVSNLSPEELADHLSLQLTDSDLLTDVQFERVGAQDENTVLMKVSGDVAMLLETLELLSEHGDGEDEEEDEDNE</sequence>
<comment type="caution">
    <text evidence="1">The sequence shown here is derived from an EMBL/GenBank/DDBJ whole genome shotgun (WGS) entry which is preliminary data.</text>
</comment>
<evidence type="ECO:0000313" key="1">
    <source>
        <dbReference type="EMBL" id="MEJ8306450.1"/>
    </source>
</evidence>
<dbReference type="Proteomes" id="UP001380953">
    <property type="component" value="Unassembled WGS sequence"/>
</dbReference>
<reference evidence="1" key="1">
    <citation type="submission" date="2024-03" db="EMBL/GenBank/DDBJ databases">
        <title>Whole genome sequecning of epiphytes from Marcgravia umbellata leaves.</title>
        <authorList>
            <person name="Kumar G."/>
            <person name="Savka M.A."/>
        </authorList>
    </citation>
    <scope>NUCLEOTIDE SEQUENCE</scope>
    <source>
        <strain evidence="1">RIT_BL5</strain>
    </source>
</reference>
<keyword evidence="2" id="KW-1185">Reference proteome</keyword>